<proteinExistence type="predicted"/>
<comment type="caution">
    <text evidence="1">The sequence shown here is derived from an EMBL/GenBank/DDBJ whole genome shotgun (WGS) entry which is preliminary data.</text>
</comment>
<organism evidence="1 2">
    <name type="scientific">Kibdelosporangium lantanae</name>
    <dbReference type="NCBI Taxonomy" id="1497396"/>
    <lineage>
        <taxon>Bacteria</taxon>
        <taxon>Bacillati</taxon>
        <taxon>Actinomycetota</taxon>
        <taxon>Actinomycetes</taxon>
        <taxon>Pseudonocardiales</taxon>
        <taxon>Pseudonocardiaceae</taxon>
        <taxon>Kibdelosporangium</taxon>
    </lineage>
</organism>
<accession>A0ABW3M6K4</accession>
<evidence type="ECO:0000313" key="1">
    <source>
        <dbReference type="EMBL" id="MFD1045515.1"/>
    </source>
</evidence>
<name>A0ABW3M6K4_9PSEU</name>
<gene>
    <name evidence="1" type="ORF">ACFQ1S_07940</name>
</gene>
<evidence type="ECO:0000313" key="2">
    <source>
        <dbReference type="Proteomes" id="UP001597045"/>
    </source>
</evidence>
<protein>
    <submittedName>
        <fullName evidence="1">Uncharacterized protein</fullName>
    </submittedName>
</protein>
<dbReference type="EMBL" id="JBHTIS010000323">
    <property type="protein sequence ID" value="MFD1045515.1"/>
    <property type="molecule type" value="Genomic_DNA"/>
</dbReference>
<reference evidence="2" key="1">
    <citation type="journal article" date="2019" name="Int. J. Syst. Evol. Microbiol.">
        <title>The Global Catalogue of Microorganisms (GCM) 10K type strain sequencing project: providing services to taxonomists for standard genome sequencing and annotation.</title>
        <authorList>
            <consortium name="The Broad Institute Genomics Platform"/>
            <consortium name="The Broad Institute Genome Sequencing Center for Infectious Disease"/>
            <person name="Wu L."/>
            <person name="Ma J."/>
        </authorList>
    </citation>
    <scope>NUCLEOTIDE SEQUENCE [LARGE SCALE GENOMIC DNA]</scope>
    <source>
        <strain evidence="2">JCM 31486</strain>
    </source>
</reference>
<dbReference type="Proteomes" id="UP001597045">
    <property type="component" value="Unassembled WGS sequence"/>
</dbReference>
<keyword evidence="2" id="KW-1185">Reference proteome</keyword>
<sequence length="107" mass="12292">MRLIAVLLVIIILALAAWGIYQLTIGQARRHRLTQHREATWRFRHYTRDGDTVVAVSKVAPESEEVLEEQVVKRFASTDPDWEDLFLAARLEAEQRAFHLNADGNLP</sequence>